<dbReference type="AlphaFoldDB" id="A0ABD2PRF6"/>
<comment type="caution">
    <text evidence="2">The sequence shown here is derived from an EMBL/GenBank/DDBJ whole genome shotgun (WGS) entry which is preliminary data.</text>
</comment>
<gene>
    <name evidence="2" type="ORF">Ciccas_011689</name>
</gene>
<keyword evidence="3" id="KW-1185">Reference proteome</keyword>
<evidence type="ECO:0000313" key="2">
    <source>
        <dbReference type="EMBL" id="KAL3309760.1"/>
    </source>
</evidence>
<accession>A0ABD2PRF6</accession>
<sequence>MAQLQSLLKLTEQQNQMPGADLYGTPPRLPQASPKRDMQLRETSLLDSNTGSPIISRVGMRPPSAARVHGSTSRSEDPYDFQDSFSRMTFQEKTAEICSSLAGKPPSSPNRQVFRNRSVDSSSNIYGSLTRNTSQVGTASVSQGGSRTPLFSNRFAQNSFSTVSPLATVCFNPNSTRTIFS</sequence>
<reference evidence="2 3" key="1">
    <citation type="submission" date="2024-11" db="EMBL/GenBank/DDBJ databases">
        <title>Adaptive evolution of stress response genes in parasites aligns with host niche diversity.</title>
        <authorList>
            <person name="Hahn C."/>
            <person name="Resl P."/>
        </authorList>
    </citation>
    <scope>NUCLEOTIDE SEQUENCE [LARGE SCALE GENOMIC DNA]</scope>
    <source>
        <strain evidence="2">EGGRZ-B1_66</strain>
        <tissue evidence="2">Body</tissue>
    </source>
</reference>
<name>A0ABD2PRF6_9PLAT</name>
<evidence type="ECO:0000256" key="1">
    <source>
        <dbReference type="SAM" id="MobiDB-lite"/>
    </source>
</evidence>
<organism evidence="2 3">
    <name type="scientific">Cichlidogyrus casuarinus</name>
    <dbReference type="NCBI Taxonomy" id="1844966"/>
    <lineage>
        <taxon>Eukaryota</taxon>
        <taxon>Metazoa</taxon>
        <taxon>Spiralia</taxon>
        <taxon>Lophotrochozoa</taxon>
        <taxon>Platyhelminthes</taxon>
        <taxon>Monogenea</taxon>
        <taxon>Monopisthocotylea</taxon>
        <taxon>Dactylogyridea</taxon>
        <taxon>Ancyrocephalidae</taxon>
        <taxon>Cichlidogyrus</taxon>
    </lineage>
</organism>
<dbReference type="Proteomes" id="UP001626550">
    <property type="component" value="Unassembled WGS sequence"/>
</dbReference>
<dbReference type="EMBL" id="JBJKFK010003568">
    <property type="protein sequence ID" value="KAL3309760.1"/>
    <property type="molecule type" value="Genomic_DNA"/>
</dbReference>
<feature type="region of interest" description="Disordered" evidence="1">
    <location>
        <begin position="47"/>
        <end position="79"/>
    </location>
</feature>
<feature type="region of interest" description="Disordered" evidence="1">
    <location>
        <begin position="16"/>
        <end position="35"/>
    </location>
</feature>
<evidence type="ECO:0000313" key="3">
    <source>
        <dbReference type="Proteomes" id="UP001626550"/>
    </source>
</evidence>
<protein>
    <submittedName>
        <fullName evidence="2">Uncharacterized protein</fullName>
    </submittedName>
</protein>
<feature type="region of interest" description="Disordered" evidence="1">
    <location>
        <begin position="125"/>
        <end position="146"/>
    </location>
</feature>
<proteinExistence type="predicted"/>